<protein>
    <submittedName>
        <fullName evidence="2">Uncharacterized protein</fullName>
    </submittedName>
</protein>
<feature type="signal peptide" evidence="1">
    <location>
        <begin position="1"/>
        <end position="21"/>
    </location>
</feature>
<dbReference type="Proteomes" id="UP000027138">
    <property type="component" value="Unassembled WGS sequence"/>
</dbReference>
<sequence length="110" mass="13027">MMYCEAVWVFFSRLVMMYCEADQANFNEVLPNSDVMMYCEIDQGNQNHFKSKSFKANQTELRRYLRNQSDRVLEIVTNLKGAYRADQTELWTRPDDQLKPNILQADQTES</sequence>
<evidence type="ECO:0000313" key="3">
    <source>
        <dbReference type="Proteomes" id="UP000027138"/>
    </source>
</evidence>
<reference evidence="2 3" key="1">
    <citation type="journal article" date="2014" name="PLoS ONE">
        <title>Global Analysis of Gene Expression Profiles in Physic Nut (Jatropha curcas L.) Seedlings Exposed to Salt Stress.</title>
        <authorList>
            <person name="Zhang L."/>
            <person name="Zhang C."/>
            <person name="Wu P."/>
            <person name="Chen Y."/>
            <person name="Li M."/>
            <person name="Jiang H."/>
            <person name="Wu G."/>
        </authorList>
    </citation>
    <scope>NUCLEOTIDE SEQUENCE [LARGE SCALE GENOMIC DNA]</scope>
    <source>
        <strain evidence="3">cv. GZQX0401</strain>
        <tissue evidence="2">Young leaves</tissue>
    </source>
</reference>
<proteinExistence type="predicted"/>
<feature type="chain" id="PRO_5001639392" evidence="1">
    <location>
        <begin position="22"/>
        <end position="110"/>
    </location>
</feature>
<dbReference type="EMBL" id="KK914553">
    <property type="protein sequence ID" value="KDP33187.1"/>
    <property type="molecule type" value="Genomic_DNA"/>
</dbReference>
<organism evidence="2 3">
    <name type="scientific">Jatropha curcas</name>
    <name type="common">Barbados nut</name>
    <dbReference type="NCBI Taxonomy" id="180498"/>
    <lineage>
        <taxon>Eukaryota</taxon>
        <taxon>Viridiplantae</taxon>
        <taxon>Streptophyta</taxon>
        <taxon>Embryophyta</taxon>
        <taxon>Tracheophyta</taxon>
        <taxon>Spermatophyta</taxon>
        <taxon>Magnoliopsida</taxon>
        <taxon>eudicotyledons</taxon>
        <taxon>Gunneridae</taxon>
        <taxon>Pentapetalae</taxon>
        <taxon>rosids</taxon>
        <taxon>fabids</taxon>
        <taxon>Malpighiales</taxon>
        <taxon>Euphorbiaceae</taxon>
        <taxon>Crotonoideae</taxon>
        <taxon>Jatropheae</taxon>
        <taxon>Jatropha</taxon>
    </lineage>
</organism>
<dbReference type="AlphaFoldDB" id="A0A067KAL6"/>
<keyword evidence="3" id="KW-1185">Reference proteome</keyword>
<name>A0A067KAL6_JATCU</name>
<gene>
    <name evidence="2" type="ORF">JCGZ_13452</name>
</gene>
<evidence type="ECO:0000256" key="1">
    <source>
        <dbReference type="SAM" id="SignalP"/>
    </source>
</evidence>
<keyword evidence="1" id="KW-0732">Signal</keyword>
<evidence type="ECO:0000313" key="2">
    <source>
        <dbReference type="EMBL" id="KDP33187.1"/>
    </source>
</evidence>
<accession>A0A067KAL6</accession>